<dbReference type="CDD" id="cd06582">
    <property type="entry name" value="TM_PBP1_LivH_like"/>
    <property type="match status" value="1"/>
</dbReference>
<name>A0A6V8PVZ9_9ACTN</name>
<dbReference type="PANTHER" id="PTHR11795:SF449">
    <property type="entry name" value="BRANCHED-CHAIN AMINO ACID TRANSPORT PERMEASE PROTEIN LIVH-RELATED"/>
    <property type="match status" value="1"/>
</dbReference>
<feature type="transmembrane region" description="Helical" evidence="9">
    <location>
        <begin position="59"/>
        <end position="80"/>
    </location>
</feature>
<feature type="transmembrane region" description="Helical" evidence="9">
    <location>
        <begin position="92"/>
        <end position="112"/>
    </location>
</feature>
<keyword evidence="3" id="KW-1003">Cell membrane</keyword>
<evidence type="ECO:0000313" key="10">
    <source>
        <dbReference type="EMBL" id="GFP36769.1"/>
    </source>
</evidence>
<sequence length="239" mass="26186">MVNWAQVLFNSGVTGSLYLISAVGLTLTYRLSHFPNFAHAEFMTLGTYMGYFVAEQLGLGFPFAFVAAFLASGVLGSLCYKGVFQPLARRGATIIHLMVATIGLGLVIRHSVGEVWGWSPLSFKVVWSSFDVGPVRVSGLWLWLIFAALVMAGIMHLALAKTKGLSQNNMIKFRMIWFDGVVPLTMKGVLGKVNGPEFFVGHFDPLGVAIGIDPTLNFEPCFRRCCGNQLDDYFMANEG</sequence>
<proteinExistence type="inferred from homology"/>
<comment type="caution">
    <text evidence="10">The sequence shown here is derived from an EMBL/GenBank/DDBJ whole genome shotgun (WGS) entry which is preliminary data.</text>
</comment>
<dbReference type="EMBL" id="BLSC01000021">
    <property type="protein sequence ID" value="GFP36769.1"/>
    <property type="molecule type" value="Genomic_DNA"/>
</dbReference>
<evidence type="ECO:0000256" key="9">
    <source>
        <dbReference type="SAM" id="Phobius"/>
    </source>
</evidence>
<dbReference type="Pfam" id="PF02653">
    <property type="entry name" value="BPD_transp_2"/>
    <property type="match status" value="1"/>
</dbReference>
<keyword evidence="5" id="KW-0029">Amino-acid transport</keyword>
<dbReference type="InterPro" id="IPR001851">
    <property type="entry name" value="ABC_transp_permease"/>
</dbReference>
<keyword evidence="6 9" id="KW-1133">Transmembrane helix</keyword>
<comment type="subcellular location">
    <subcellularLocation>
        <location evidence="1">Cell membrane</location>
        <topology evidence="1">Multi-pass membrane protein</topology>
    </subcellularLocation>
</comment>
<dbReference type="GO" id="GO:0022857">
    <property type="term" value="F:transmembrane transporter activity"/>
    <property type="evidence" value="ECO:0007669"/>
    <property type="project" value="InterPro"/>
</dbReference>
<comment type="similarity">
    <text evidence="8">Belongs to the binding-protein-dependent transport system permease family. LivHM subfamily.</text>
</comment>
<keyword evidence="7 9" id="KW-0472">Membrane</keyword>
<dbReference type="GO" id="GO:0006865">
    <property type="term" value="P:amino acid transport"/>
    <property type="evidence" value="ECO:0007669"/>
    <property type="project" value="UniProtKB-KW"/>
</dbReference>
<evidence type="ECO:0000256" key="6">
    <source>
        <dbReference type="ARBA" id="ARBA00022989"/>
    </source>
</evidence>
<evidence type="ECO:0000256" key="1">
    <source>
        <dbReference type="ARBA" id="ARBA00004651"/>
    </source>
</evidence>
<dbReference type="Proteomes" id="UP000561271">
    <property type="component" value="Unassembled WGS sequence"/>
</dbReference>
<feature type="transmembrane region" description="Helical" evidence="9">
    <location>
        <begin position="140"/>
        <end position="160"/>
    </location>
</feature>
<feature type="transmembrane region" description="Helical" evidence="9">
    <location>
        <begin position="7"/>
        <end position="29"/>
    </location>
</feature>
<feature type="non-terminal residue" evidence="10">
    <location>
        <position position="239"/>
    </location>
</feature>
<protein>
    <submittedName>
        <fullName evidence="10">Neutral amino acid transport system permease protein</fullName>
    </submittedName>
</protein>
<organism evidence="10 11">
    <name type="scientific">Candidatus Hakubella thermalkaliphila</name>
    <dbReference type="NCBI Taxonomy" id="2754717"/>
    <lineage>
        <taxon>Bacteria</taxon>
        <taxon>Bacillati</taxon>
        <taxon>Actinomycetota</taxon>
        <taxon>Actinomycetota incertae sedis</taxon>
        <taxon>Candidatus Hakubellales</taxon>
        <taxon>Candidatus Hakubellaceae</taxon>
        <taxon>Candidatus Hakubella</taxon>
    </lineage>
</organism>
<dbReference type="AlphaFoldDB" id="A0A6V8PVZ9"/>
<accession>A0A6V8PVZ9</accession>
<dbReference type="InterPro" id="IPR052157">
    <property type="entry name" value="BCAA_transport_permease"/>
</dbReference>
<dbReference type="GO" id="GO:0005886">
    <property type="term" value="C:plasma membrane"/>
    <property type="evidence" value="ECO:0007669"/>
    <property type="project" value="UniProtKB-SubCell"/>
</dbReference>
<evidence type="ECO:0000313" key="11">
    <source>
        <dbReference type="Proteomes" id="UP000561271"/>
    </source>
</evidence>
<dbReference type="PANTHER" id="PTHR11795">
    <property type="entry name" value="BRANCHED-CHAIN AMINO ACID TRANSPORT SYSTEM PERMEASE PROTEIN LIVH"/>
    <property type="match status" value="1"/>
</dbReference>
<reference evidence="10 11" key="1">
    <citation type="journal article" date="2020" name="Front. Microbiol.">
        <title>Single-cell genomics of novel Actinobacteria with the Wood-Ljungdahl pathway discovered in a serpentinizing system.</title>
        <authorList>
            <person name="Merino N."/>
            <person name="Kawai M."/>
            <person name="Boyd E.S."/>
            <person name="Colman D.R."/>
            <person name="McGlynn S.E."/>
            <person name="Nealson K.H."/>
            <person name="Kurokawa K."/>
            <person name="Hongoh Y."/>
        </authorList>
    </citation>
    <scope>NUCLEOTIDE SEQUENCE [LARGE SCALE GENOMIC DNA]</scope>
    <source>
        <strain evidence="10 11">S44</strain>
    </source>
</reference>
<keyword evidence="2" id="KW-0813">Transport</keyword>
<evidence type="ECO:0000256" key="8">
    <source>
        <dbReference type="ARBA" id="ARBA00037998"/>
    </source>
</evidence>
<evidence type="ECO:0000256" key="2">
    <source>
        <dbReference type="ARBA" id="ARBA00022448"/>
    </source>
</evidence>
<evidence type="ECO:0000256" key="3">
    <source>
        <dbReference type="ARBA" id="ARBA00022475"/>
    </source>
</evidence>
<evidence type="ECO:0000256" key="7">
    <source>
        <dbReference type="ARBA" id="ARBA00023136"/>
    </source>
</evidence>
<gene>
    <name evidence="10" type="ORF">HKBW3S44_00450</name>
</gene>
<evidence type="ECO:0000256" key="4">
    <source>
        <dbReference type="ARBA" id="ARBA00022692"/>
    </source>
</evidence>
<evidence type="ECO:0000256" key="5">
    <source>
        <dbReference type="ARBA" id="ARBA00022970"/>
    </source>
</evidence>
<keyword evidence="4 9" id="KW-0812">Transmembrane</keyword>